<dbReference type="VEuPathDB" id="FungiDB:AeMF1_012385"/>
<feature type="region of interest" description="Disordered" evidence="1">
    <location>
        <begin position="42"/>
        <end position="61"/>
    </location>
</feature>
<feature type="compositionally biased region" description="Basic and acidic residues" evidence="1">
    <location>
        <begin position="42"/>
        <end position="53"/>
    </location>
</feature>
<accession>A0A6G0WQN5</accession>
<dbReference type="PANTHER" id="PTHR35317">
    <property type="entry name" value="OS04G0629600 PROTEIN"/>
    <property type="match status" value="1"/>
</dbReference>
<feature type="compositionally biased region" description="Basic and acidic residues" evidence="1">
    <location>
        <begin position="1"/>
        <end position="12"/>
    </location>
</feature>
<dbReference type="Proteomes" id="UP000481153">
    <property type="component" value="Unassembled WGS sequence"/>
</dbReference>
<proteinExistence type="predicted"/>
<dbReference type="Pfam" id="PF14223">
    <property type="entry name" value="Retrotran_gag_2"/>
    <property type="match status" value="1"/>
</dbReference>
<gene>
    <name evidence="2" type="ORF">Ae201684_012772</name>
</gene>
<dbReference type="AlphaFoldDB" id="A0A6G0WQN5"/>
<evidence type="ECO:0000313" key="2">
    <source>
        <dbReference type="EMBL" id="KAF0729712.1"/>
    </source>
</evidence>
<sequence>MPQEDREAHQEQSNEPISLHSQSMSMSLESLVAMLESQRNDIKQLQHSADKSRALPARSTESEAKDLLRKVKFNGKHFSAFKIKFQNICQLRHIWDIITGAELPPDNDCPDEEMYAYEDKVTLAKSYLQTSLSNDVFDMIREDNTPSEMWKTLIANFETKEWSNTIYVLRRLCNLRYEPKMDMLKHIGKVRATIRELSDMGKAISEQETVEWILISLPDSGPDNYTSFINHLKPTPQHEIKLKTLISALLNKEEKRNERHRTAVQNVHVIWISSASGKSTTTQLRVK</sequence>
<keyword evidence="3" id="KW-1185">Reference proteome</keyword>
<evidence type="ECO:0000256" key="1">
    <source>
        <dbReference type="SAM" id="MobiDB-lite"/>
    </source>
</evidence>
<organism evidence="2 3">
    <name type="scientific">Aphanomyces euteiches</name>
    <dbReference type="NCBI Taxonomy" id="100861"/>
    <lineage>
        <taxon>Eukaryota</taxon>
        <taxon>Sar</taxon>
        <taxon>Stramenopiles</taxon>
        <taxon>Oomycota</taxon>
        <taxon>Saprolegniomycetes</taxon>
        <taxon>Saprolegniales</taxon>
        <taxon>Verrucalvaceae</taxon>
        <taxon>Aphanomyces</taxon>
    </lineage>
</organism>
<evidence type="ECO:0000313" key="3">
    <source>
        <dbReference type="Proteomes" id="UP000481153"/>
    </source>
</evidence>
<feature type="compositionally biased region" description="Polar residues" evidence="1">
    <location>
        <begin position="13"/>
        <end position="22"/>
    </location>
</feature>
<dbReference type="PANTHER" id="PTHR35317:SF29">
    <property type="entry name" value="CCHC-TYPE DOMAIN-CONTAINING PROTEIN"/>
    <property type="match status" value="1"/>
</dbReference>
<name>A0A6G0WQN5_9STRA</name>
<protein>
    <submittedName>
        <fullName evidence="2">Uncharacterized protein</fullName>
    </submittedName>
</protein>
<dbReference type="EMBL" id="VJMJ01000162">
    <property type="protein sequence ID" value="KAF0729712.1"/>
    <property type="molecule type" value="Genomic_DNA"/>
</dbReference>
<reference evidence="2 3" key="1">
    <citation type="submission" date="2019-07" db="EMBL/GenBank/DDBJ databases">
        <title>Genomics analysis of Aphanomyces spp. identifies a new class of oomycete effector associated with host adaptation.</title>
        <authorList>
            <person name="Gaulin E."/>
        </authorList>
    </citation>
    <scope>NUCLEOTIDE SEQUENCE [LARGE SCALE GENOMIC DNA]</scope>
    <source>
        <strain evidence="2 3">ATCC 201684</strain>
    </source>
</reference>
<comment type="caution">
    <text evidence="2">The sequence shown here is derived from an EMBL/GenBank/DDBJ whole genome shotgun (WGS) entry which is preliminary data.</text>
</comment>
<feature type="region of interest" description="Disordered" evidence="1">
    <location>
        <begin position="1"/>
        <end position="22"/>
    </location>
</feature>